<evidence type="ECO:0000256" key="2">
    <source>
        <dbReference type="PROSITE-ProRule" id="PRU01161"/>
    </source>
</evidence>
<evidence type="ECO:0000313" key="4">
    <source>
        <dbReference type="EMBL" id="GAA2337225.1"/>
    </source>
</evidence>
<dbReference type="SUPFAM" id="SSF52151">
    <property type="entry name" value="FabD/lysophospholipase-like"/>
    <property type="match status" value="1"/>
</dbReference>
<keyword evidence="2" id="KW-0378">Hydrolase</keyword>
<feature type="short sequence motif" description="GXGXXG" evidence="2">
    <location>
        <begin position="71"/>
        <end position="76"/>
    </location>
</feature>
<gene>
    <name evidence="4" type="ORF">GCM10010403_31930</name>
</gene>
<dbReference type="InterPro" id="IPR016035">
    <property type="entry name" value="Acyl_Trfase/lysoPLipase"/>
</dbReference>
<keyword evidence="5" id="KW-1185">Reference proteome</keyword>
<feature type="domain" description="PNPLA" evidence="3">
    <location>
        <begin position="67"/>
        <end position="238"/>
    </location>
</feature>
<dbReference type="EMBL" id="BAAASX010000004">
    <property type="protein sequence ID" value="GAA2337225.1"/>
    <property type="molecule type" value="Genomic_DNA"/>
</dbReference>
<feature type="active site" description="Proton acceptor" evidence="2">
    <location>
        <position position="225"/>
    </location>
</feature>
<evidence type="ECO:0000259" key="3">
    <source>
        <dbReference type="PROSITE" id="PS51635"/>
    </source>
</evidence>
<dbReference type="Pfam" id="PF01734">
    <property type="entry name" value="Patatin"/>
    <property type="match status" value="1"/>
</dbReference>
<comment type="caution">
    <text evidence="2">Lacks conserved residue(s) required for the propagation of feature annotation.</text>
</comment>
<proteinExistence type="predicted"/>
<dbReference type="Proteomes" id="UP001501584">
    <property type="component" value="Unassembled WGS sequence"/>
</dbReference>
<comment type="caution">
    <text evidence="4">The sequence shown here is derived from an EMBL/GenBank/DDBJ whole genome shotgun (WGS) entry which is preliminary data.</text>
</comment>
<evidence type="ECO:0000313" key="5">
    <source>
        <dbReference type="Proteomes" id="UP001501584"/>
    </source>
</evidence>
<protein>
    <submittedName>
        <fullName evidence="4">Patatin family protein</fullName>
    </submittedName>
</protein>
<feature type="short sequence motif" description="DGA/G" evidence="2">
    <location>
        <begin position="225"/>
        <end position="227"/>
    </location>
</feature>
<name>A0ABP5SVK8_9ACTN</name>
<reference evidence="5" key="1">
    <citation type="journal article" date="2019" name="Int. J. Syst. Evol. Microbiol.">
        <title>The Global Catalogue of Microorganisms (GCM) 10K type strain sequencing project: providing services to taxonomists for standard genome sequencing and annotation.</title>
        <authorList>
            <consortium name="The Broad Institute Genomics Platform"/>
            <consortium name="The Broad Institute Genome Sequencing Center for Infectious Disease"/>
            <person name="Wu L."/>
            <person name="Ma J."/>
        </authorList>
    </citation>
    <scope>NUCLEOTIDE SEQUENCE [LARGE SCALE GENOMIC DNA]</scope>
    <source>
        <strain evidence="5">JCM 6238</strain>
    </source>
</reference>
<dbReference type="InterPro" id="IPR002641">
    <property type="entry name" value="PNPLA_dom"/>
</dbReference>
<keyword evidence="2" id="KW-0442">Lipid degradation</keyword>
<feature type="active site" description="Nucleophile" evidence="2">
    <location>
        <position position="102"/>
    </location>
</feature>
<sequence>MGERAILRTIRFRRNAAPLSEAELSDIYAHDADRYWAVDHPVLELIRARQAAGSQPGARTDGHKLGLAVEGGGMRGVTSAAMLVALDDLGLRPVFDAVYSSSSGSINAAYFMAGGDCWYPLTIYFDDLATRKFVDIRNMFTGRPLLNLDYAFDEVIETVKPLDFEKILKSPTEFHVTISLVDSLKAIGPHEFESRDDLKAALKASCWMPVAVPGTGTFRGERALDGGVLTAHPSLLALEDGCTHVLSLSTKPLKAPPTRLSPGRRYSIAYLERLRKGLGKAYVASQFQYRSQRKQLQHWMTDPGPGPQVLDLAPLPWMKEVGNQTRDRDALITAAREAHAVMAAAVQSIPVKEIRDGAFRSVPRIVTVRTADGKRIG</sequence>
<organism evidence="4 5">
    <name type="scientific">Glycomyces rutgersensis</name>
    <dbReference type="NCBI Taxonomy" id="58115"/>
    <lineage>
        <taxon>Bacteria</taxon>
        <taxon>Bacillati</taxon>
        <taxon>Actinomycetota</taxon>
        <taxon>Actinomycetes</taxon>
        <taxon>Glycomycetales</taxon>
        <taxon>Glycomycetaceae</taxon>
        <taxon>Glycomyces</taxon>
    </lineage>
</organism>
<dbReference type="Gene3D" id="3.40.1090.10">
    <property type="entry name" value="Cytosolic phospholipase A2 catalytic domain"/>
    <property type="match status" value="1"/>
</dbReference>
<keyword evidence="1 2" id="KW-0443">Lipid metabolism</keyword>
<evidence type="ECO:0000256" key="1">
    <source>
        <dbReference type="ARBA" id="ARBA00023098"/>
    </source>
</evidence>
<accession>A0ABP5SVK8</accession>
<dbReference type="PROSITE" id="PS51635">
    <property type="entry name" value="PNPLA"/>
    <property type="match status" value="1"/>
</dbReference>